<dbReference type="GeneID" id="108831390"/>
<keyword evidence="2" id="KW-1185">Reference proteome</keyword>
<dbReference type="PANTHER" id="PTHR33116">
    <property type="entry name" value="REVERSE TRANSCRIPTASE ZINC-BINDING DOMAIN-CONTAINING PROTEIN-RELATED-RELATED"/>
    <property type="match status" value="1"/>
</dbReference>
<accession>A0A6J0LJL5</accession>
<evidence type="ECO:0000259" key="1">
    <source>
        <dbReference type="Pfam" id="PF13966"/>
    </source>
</evidence>
<evidence type="ECO:0000313" key="2">
    <source>
        <dbReference type="Proteomes" id="UP000504610"/>
    </source>
</evidence>
<protein>
    <submittedName>
        <fullName evidence="3">Uncharacterized protein LOC108831390</fullName>
    </submittedName>
</protein>
<dbReference type="Proteomes" id="UP000504610">
    <property type="component" value="Unplaced"/>
</dbReference>
<dbReference type="InterPro" id="IPR026960">
    <property type="entry name" value="RVT-Znf"/>
</dbReference>
<dbReference type="AlphaFoldDB" id="A0A6J0LJL5"/>
<sequence>MWGKWIKGNLLKKKSFWEVKSTSQAGSWMWRKMLKLRDVVKKFYRKEIGNGRHTSFWFDNWSECGVIFDKLGDRGIIDLGIRREATVEEAILSNRRRKRHRSHELNLIEAELRRVGEEMNETEDISLWRRGSGYKDNFSTYETRCLTRETKSEQSWACSVWFSNATPKFAFITWVAMLNRMSTLDRVAQWSQGVDTTCLLCKNEVETRNHLFFACSYSSQVWEHLTKGMMGEDYTNDWTEIVQMISEVSMDRKRLFCLRYSFQVTLYMIWRERNKLKHGDKKLPIVALKKMIEKGVRNKLSILISKGVKGMERSLQYWFETRM</sequence>
<gene>
    <name evidence="3" type="primary">LOC108831390</name>
</gene>
<organism evidence="2 3">
    <name type="scientific">Raphanus sativus</name>
    <name type="common">Radish</name>
    <name type="synonym">Raphanus raphanistrum var. sativus</name>
    <dbReference type="NCBI Taxonomy" id="3726"/>
    <lineage>
        <taxon>Eukaryota</taxon>
        <taxon>Viridiplantae</taxon>
        <taxon>Streptophyta</taxon>
        <taxon>Embryophyta</taxon>
        <taxon>Tracheophyta</taxon>
        <taxon>Spermatophyta</taxon>
        <taxon>Magnoliopsida</taxon>
        <taxon>eudicotyledons</taxon>
        <taxon>Gunneridae</taxon>
        <taxon>Pentapetalae</taxon>
        <taxon>rosids</taxon>
        <taxon>malvids</taxon>
        <taxon>Brassicales</taxon>
        <taxon>Brassicaceae</taxon>
        <taxon>Brassiceae</taxon>
        <taxon>Raphanus</taxon>
    </lineage>
</organism>
<dbReference type="Pfam" id="PF13966">
    <property type="entry name" value="zf-RVT"/>
    <property type="match status" value="1"/>
</dbReference>
<feature type="domain" description="Reverse transcriptase zinc-binding" evidence="1">
    <location>
        <begin position="146"/>
        <end position="222"/>
    </location>
</feature>
<proteinExistence type="predicted"/>
<dbReference type="RefSeq" id="XP_018460440.1">
    <property type="nucleotide sequence ID" value="XM_018604938.1"/>
</dbReference>
<evidence type="ECO:0000313" key="3">
    <source>
        <dbReference type="RefSeq" id="XP_018460440.1"/>
    </source>
</evidence>
<dbReference type="PANTHER" id="PTHR33116:SF84">
    <property type="entry name" value="RNA-DIRECTED DNA POLYMERASE"/>
    <property type="match status" value="1"/>
</dbReference>
<dbReference type="OrthoDB" id="1111109at2759"/>
<dbReference type="KEGG" id="rsz:108831390"/>
<reference evidence="3" key="1">
    <citation type="submission" date="2025-08" db="UniProtKB">
        <authorList>
            <consortium name="RefSeq"/>
        </authorList>
    </citation>
    <scope>IDENTIFICATION</scope>
    <source>
        <tissue evidence="3">Leaf</tissue>
    </source>
</reference>
<name>A0A6J0LJL5_RAPSA</name>